<dbReference type="NCBIfam" id="TIGR02195">
    <property type="entry name" value="heptsyl_trn_II"/>
    <property type="match status" value="1"/>
</dbReference>
<gene>
    <name evidence="6" type="ORF">SAMN04487955_103166</name>
</gene>
<sequence length="356" mass="38671">MADAISSSSDSSSSASGERILVVGPSWVGDMVMAQSLLMTLKARHPGCYIGVVAPEWSRPILARMTEVDEVASLETAHGEFGWRARRSLARKLRGRFERAIVLPRSWKSALVPYLARIPRRTGFTGEQRYGLLNDRRRLDKTVLDQTVKRFVALGVSVEEAATGHFSLPHPRLTVDADNLVELRLSLGLSSRPAIGMMPGAEYGPAKQWPLAYFRELAGRLSAEGFEVRVLGGPKDAAAGDLISEGQPHVHNLCGRTRLADAVDLLADCRQVVTNDSGLMHVAAAVGTRIQALYGSSSPAYTPPLTRNAEIHTLGLACSPCFARTCPLGHTHCLVQMRPERILTSIQSSESVIVRS</sequence>
<dbReference type="GO" id="GO:0009244">
    <property type="term" value="P:lipopolysaccharide core region biosynthetic process"/>
    <property type="evidence" value="ECO:0007669"/>
    <property type="project" value="TreeGrafter"/>
</dbReference>
<evidence type="ECO:0000256" key="2">
    <source>
        <dbReference type="ARBA" id="ARBA00022679"/>
    </source>
</evidence>
<dbReference type="InterPro" id="IPR051199">
    <property type="entry name" value="LPS_LOS_Heptosyltrfase"/>
</dbReference>
<dbReference type="CDD" id="cd03789">
    <property type="entry name" value="GT9_LPS_heptosyltransferase"/>
    <property type="match status" value="1"/>
</dbReference>
<dbReference type="Proteomes" id="UP000198693">
    <property type="component" value="Unassembled WGS sequence"/>
</dbReference>
<dbReference type="InterPro" id="IPR011910">
    <property type="entry name" value="RfaF"/>
</dbReference>
<dbReference type="GO" id="GO:0005829">
    <property type="term" value="C:cytosol"/>
    <property type="evidence" value="ECO:0007669"/>
    <property type="project" value="TreeGrafter"/>
</dbReference>
<dbReference type="PANTHER" id="PTHR30160">
    <property type="entry name" value="TETRAACYLDISACCHARIDE 4'-KINASE-RELATED"/>
    <property type="match status" value="1"/>
</dbReference>
<dbReference type="PANTHER" id="PTHR30160:SF7">
    <property type="entry name" value="ADP-HEPTOSE--LPS HEPTOSYLTRANSFERASE 2"/>
    <property type="match status" value="1"/>
</dbReference>
<dbReference type="RefSeq" id="WP_089793782.1">
    <property type="nucleotide sequence ID" value="NZ_FPBP01000003.1"/>
</dbReference>
<keyword evidence="7" id="KW-1185">Reference proteome</keyword>
<keyword evidence="2 6" id="KW-0808">Transferase</keyword>
<evidence type="ECO:0000256" key="5">
    <source>
        <dbReference type="ARBA" id="ARBA00047503"/>
    </source>
</evidence>
<evidence type="ECO:0000256" key="4">
    <source>
        <dbReference type="ARBA" id="ARBA00044042"/>
    </source>
</evidence>
<dbReference type="STRING" id="463301.SAMN04487955_103166"/>
<accession>A0A1I7GQ93</accession>
<dbReference type="OrthoDB" id="9797795at2"/>
<dbReference type="Gene3D" id="3.40.50.2000">
    <property type="entry name" value="Glycogen Phosphorylase B"/>
    <property type="match status" value="2"/>
</dbReference>
<dbReference type="GO" id="GO:0008713">
    <property type="term" value="F:ADP-heptose-lipopolysaccharide heptosyltransferase activity"/>
    <property type="evidence" value="ECO:0007669"/>
    <property type="project" value="UniProtKB-EC"/>
</dbReference>
<protein>
    <recommendedName>
        <fullName evidence="4">lipopolysaccharide heptosyltransferase II</fullName>
        <ecNumber evidence="4">2.4.99.24</ecNumber>
    </recommendedName>
</protein>
<keyword evidence="1" id="KW-0328">Glycosyltransferase</keyword>
<dbReference type="EC" id="2.4.99.24" evidence="4"/>
<evidence type="ECO:0000256" key="3">
    <source>
        <dbReference type="ARBA" id="ARBA00043995"/>
    </source>
</evidence>
<comment type="catalytic activity">
    <reaction evidence="5">
        <text>an L-alpha-D-Hep-(1-&gt;5)-[alpha-Kdo-(2-&gt;4)]-alpha-Kdo-(2-&gt;6)-lipid A + ADP-L-glycero-beta-D-manno-heptose = an L-alpha-D-Hep-(1-&gt;3)-L-alpha-D-Hep-(1-&gt;5)-[alpha-Kdo-(2-&gt;4)]-alpha-Kdo-(2-&gt;6)-lipid A + ADP + H(+)</text>
        <dbReference type="Rhea" id="RHEA:74071"/>
        <dbReference type="ChEBI" id="CHEBI:15378"/>
        <dbReference type="ChEBI" id="CHEBI:61506"/>
        <dbReference type="ChEBI" id="CHEBI:193068"/>
        <dbReference type="ChEBI" id="CHEBI:193069"/>
        <dbReference type="ChEBI" id="CHEBI:456216"/>
        <dbReference type="EC" id="2.4.99.24"/>
    </reaction>
</comment>
<dbReference type="SUPFAM" id="SSF53756">
    <property type="entry name" value="UDP-Glycosyltransferase/glycogen phosphorylase"/>
    <property type="match status" value="1"/>
</dbReference>
<dbReference type="FunFam" id="3.40.50.2000:FF:000023">
    <property type="entry name" value="ADP-heptose--LPS heptosyltransferase II"/>
    <property type="match status" value="1"/>
</dbReference>
<name>A0A1I7GQ93_9GAMM</name>
<proteinExistence type="inferred from homology"/>
<evidence type="ECO:0000313" key="7">
    <source>
        <dbReference type="Proteomes" id="UP000198693"/>
    </source>
</evidence>
<organism evidence="6 7">
    <name type="scientific">Halomonas korlensis</name>
    <dbReference type="NCBI Taxonomy" id="463301"/>
    <lineage>
        <taxon>Bacteria</taxon>
        <taxon>Pseudomonadati</taxon>
        <taxon>Pseudomonadota</taxon>
        <taxon>Gammaproteobacteria</taxon>
        <taxon>Oceanospirillales</taxon>
        <taxon>Halomonadaceae</taxon>
        <taxon>Halomonas</taxon>
    </lineage>
</organism>
<dbReference type="InterPro" id="IPR002201">
    <property type="entry name" value="Glyco_trans_9"/>
</dbReference>
<evidence type="ECO:0000313" key="6">
    <source>
        <dbReference type="EMBL" id="SFU50620.1"/>
    </source>
</evidence>
<dbReference type="Pfam" id="PF01075">
    <property type="entry name" value="Glyco_transf_9"/>
    <property type="match status" value="1"/>
</dbReference>
<reference evidence="7" key="1">
    <citation type="submission" date="2016-10" db="EMBL/GenBank/DDBJ databases">
        <authorList>
            <person name="Varghese N."/>
            <person name="Submissions S."/>
        </authorList>
    </citation>
    <scope>NUCLEOTIDE SEQUENCE [LARGE SCALE GENOMIC DNA]</scope>
    <source>
        <strain evidence="7">CGMCC 1.6981</strain>
    </source>
</reference>
<comment type="similarity">
    <text evidence="3">Belongs to the glycosyltransferase 9 family.</text>
</comment>
<evidence type="ECO:0000256" key="1">
    <source>
        <dbReference type="ARBA" id="ARBA00022676"/>
    </source>
</evidence>
<dbReference type="AlphaFoldDB" id="A0A1I7GQ93"/>
<dbReference type="EMBL" id="FPBP01000003">
    <property type="protein sequence ID" value="SFU50620.1"/>
    <property type="molecule type" value="Genomic_DNA"/>
</dbReference>